<dbReference type="PANTHER" id="PTHR30289">
    <property type="entry name" value="UNCHARACTERIZED PROTEIN YBCL-RELATED"/>
    <property type="match status" value="1"/>
</dbReference>
<dbReference type="Pfam" id="PF01161">
    <property type="entry name" value="PBP"/>
    <property type="match status" value="1"/>
</dbReference>
<dbReference type="InterPro" id="IPR005247">
    <property type="entry name" value="YbhB_YbcL/LppC-like"/>
</dbReference>
<dbReference type="InterPro" id="IPR036610">
    <property type="entry name" value="PEBP-like_sf"/>
</dbReference>
<dbReference type="PANTHER" id="PTHR30289:SF1">
    <property type="entry name" value="PEBP (PHOSPHATIDYLETHANOLAMINE-BINDING PROTEIN) FAMILY PROTEIN"/>
    <property type="match status" value="1"/>
</dbReference>
<dbReference type="CDD" id="cd00865">
    <property type="entry name" value="PEBP_bact_arch"/>
    <property type="match status" value="1"/>
</dbReference>
<gene>
    <name evidence="1" type="ORF">BWY41_01812</name>
</gene>
<protein>
    <submittedName>
        <fullName evidence="1">Putative kinase inhibitor protein</fullName>
    </submittedName>
</protein>
<dbReference type="InterPro" id="IPR008914">
    <property type="entry name" value="PEBP"/>
</dbReference>
<sequence length="186" mass="20948">MNRRNFFIVLILLFLVFTLFPFDKAAIATNTDQFILKSPSFTEGSMIPKKFTCEGENISPELIWENLPEGTVSLVLICEDPDAPVGIWTHWVLYNIPAGLHSIPENLNSQEELITQEKILTGMNDFKKLGYGGPCPPPGKPHRYFFRLLALNTKLDQKTGLNRDQVLAAIKGKVIEEAQLVGLYSR</sequence>
<dbReference type="Proteomes" id="UP000485569">
    <property type="component" value="Unassembled WGS sequence"/>
</dbReference>
<organism evidence="1">
    <name type="scientific">Candidatus Atribacter allofermentans</name>
    <dbReference type="NCBI Taxonomy" id="1852833"/>
    <lineage>
        <taxon>Bacteria</taxon>
        <taxon>Pseudomonadati</taxon>
        <taxon>Atribacterota</taxon>
        <taxon>Atribacteria</taxon>
        <taxon>Atribacterales</taxon>
        <taxon>Atribacteraceae</taxon>
        <taxon>Atribacter</taxon>
    </lineage>
</organism>
<evidence type="ECO:0000313" key="1">
    <source>
        <dbReference type="EMBL" id="OQA54967.1"/>
    </source>
</evidence>
<dbReference type="EMBL" id="MWBQ01000187">
    <property type="protein sequence ID" value="OQA54967.1"/>
    <property type="molecule type" value="Genomic_DNA"/>
</dbReference>
<dbReference type="SUPFAM" id="SSF49777">
    <property type="entry name" value="PEBP-like"/>
    <property type="match status" value="1"/>
</dbReference>
<dbReference type="NCBIfam" id="TIGR00481">
    <property type="entry name" value="YbhB/YbcL family Raf kinase inhibitor-like protein"/>
    <property type="match status" value="1"/>
</dbReference>
<comment type="caution">
    <text evidence="1">The sequence shown here is derived from an EMBL/GenBank/DDBJ whole genome shotgun (WGS) entry which is preliminary data.</text>
</comment>
<dbReference type="AlphaFoldDB" id="A0A1V5SKG0"/>
<accession>A0A1V5SKG0</accession>
<proteinExistence type="predicted"/>
<name>A0A1V5SKG0_9BACT</name>
<reference evidence="1" key="1">
    <citation type="submission" date="2017-02" db="EMBL/GenBank/DDBJ databases">
        <title>Delving into the versatile metabolic prowess of the omnipresent phylum Bacteroidetes.</title>
        <authorList>
            <person name="Nobu M.K."/>
            <person name="Mei R."/>
            <person name="Narihiro T."/>
            <person name="Kuroda K."/>
            <person name="Liu W.-T."/>
        </authorList>
    </citation>
    <scope>NUCLEOTIDE SEQUENCE</scope>
    <source>
        <strain evidence="1">ADurb.Bin276</strain>
    </source>
</reference>
<dbReference type="Gene3D" id="3.90.280.10">
    <property type="entry name" value="PEBP-like"/>
    <property type="match status" value="1"/>
</dbReference>